<proteinExistence type="predicted"/>
<dbReference type="PANTHER" id="PTHR42977">
    <property type="entry name" value="HYDROLASE-RELATED"/>
    <property type="match status" value="1"/>
</dbReference>
<feature type="domain" description="AB hydrolase-1" evidence="2">
    <location>
        <begin position="31"/>
        <end position="275"/>
    </location>
</feature>
<keyword evidence="1" id="KW-0378">Hydrolase</keyword>
<evidence type="ECO:0000313" key="3">
    <source>
        <dbReference type="EMBL" id="KAG7284078.1"/>
    </source>
</evidence>
<dbReference type="InterPro" id="IPR051340">
    <property type="entry name" value="Haloalkane_dehalogenase"/>
</dbReference>
<evidence type="ECO:0000256" key="1">
    <source>
        <dbReference type="ARBA" id="ARBA00022801"/>
    </source>
</evidence>
<comment type="caution">
    <text evidence="3">The sequence shown here is derived from an EMBL/GenBank/DDBJ whole genome shotgun (WGS) entry which is preliminary data.</text>
</comment>
<name>A0AAD4ERJ4_9PEZI</name>
<dbReference type="Proteomes" id="UP001197093">
    <property type="component" value="Unassembled WGS sequence"/>
</dbReference>
<dbReference type="AlphaFoldDB" id="A0AAD4ERJ4"/>
<dbReference type="SUPFAM" id="SSF53474">
    <property type="entry name" value="alpha/beta-Hydrolases"/>
    <property type="match status" value="1"/>
</dbReference>
<protein>
    <recommendedName>
        <fullName evidence="2">AB hydrolase-1 domain-containing protein</fullName>
    </recommendedName>
</protein>
<sequence>MTTTQPITSVATIKADGVDVFYRTAGPVDAPAVVLLHGFPSSSHMFRNLIPLLATRYRVVAPDLPGFGFTAVPASRNYTYTFASLAQTFTAFVDALSLTRFALYIFDYGAPTGFRFALSRPDAIAAIVSQNGNAYAEGLGQSFWSQLEKLWASGARQDRDALRPLLELPATQWQYHNGHPRPEVVQPEAFYLDQALMDRPGNKEIQLDLFQDYGSNVKLYPQFQEYLRTSGVPVLTAWGKKDEIFVAPGAEAFKKDAKKLEIHWLDAGHFALETNEQQVADWMIEFFDKHEVFKA</sequence>
<dbReference type="InterPro" id="IPR000073">
    <property type="entry name" value="AB_hydrolase_1"/>
</dbReference>
<evidence type="ECO:0000259" key="2">
    <source>
        <dbReference type="Pfam" id="PF00561"/>
    </source>
</evidence>
<dbReference type="PRINTS" id="PR00412">
    <property type="entry name" value="EPOXHYDRLASE"/>
</dbReference>
<dbReference type="GO" id="GO:0004301">
    <property type="term" value="F:epoxide hydrolase activity"/>
    <property type="evidence" value="ECO:0007669"/>
    <property type="project" value="TreeGrafter"/>
</dbReference>
<dbReference type="PRINTS" id="PR00111">
    <property type="entry name" value="ABHYDROLASE"/>
</dbReference>
<organism evidence="3 4">
    <name type="scientific">Staphylotrichum longicolle</name>
    <dbReference type="NCBI Taxonomy" id="669026"/>
    <lineage>
        <taxon>Eukaryota</taxon>
        <taxon>Fungi</taxon>
        <taxon>Dikarya</taxon>
        <taxon>Ascomycota</taxon>
        <taxon>Pezizomycotina</taxon>
        <taxon>Sordariomycetes</taxon>
        <taxon>Sordariomycetidae</taxon>
        <taxon>Sordariales</taxon>
        <taxon>Chaetomiaceae</taxon>
        <taxon>Staphylotrichum</taxon>
    </lineage>
</organism>
<keyword evidence="4" id="KW-1185">Reference proteome</keyword>
<dbReference type="PANTHER" id="PTHR42977:SF3">
    <property type="entry name" value="AB HYDROLASE-1 DOMAIN-CONTAINING PROTEIN"/>
    <property type="match status" value="1"/>
</dbReference>
<dbReference type="Pfam" id="PF00561">
    <property type="entry name" value="Abhydrolase_1"/>
    <property type="match status" value="1"/>
</dbReference>
<dbReference type="InterPro" id="IPR000639">
    <property type="entry name" value="Epox_hydrolase-like"/>
</dbReference>
<dbReference type="Gene3D" id="3.40.50.1820">
    <property type="entry name" value="alpha/beta hydrolase"/>
    <property type="match status" value="1"/>
</dbReference>
<accession>A0AAD4ERJ4</accession>
<gene>
    <name evidence="3" type="ORF">NEMBOFW57_010439</name>
</gene>
<dbReference type="EMBL" id="JAHCVI010000006">
    <property type="protein sequence ID" value="KAG7284078.1"/>
    <property type="molecule type" value="Genomic_DNA"/>
</dbReference>
<dbReference type="InterPro" id="IPR029058">
    <property type="entry name" value="AB_hydrolase_fold"/>
</dbReference>
<evidence type="ECO:0000313" key="4">
    <source>
        <dbReference type="Proteomes" id="UP001197093"/>
    </source>
</evidence>
<reference evidence="3" key="1">
    <citation type="submission" date="2023-02" db="EMBL/GenBank/DDBJ databases">
        <authorList>
            <person name="Palmer J.M."/>
        </authorList>
    </citation>
    <scope>NUCLEOTIDE SEQUENCE</scope>
    <source>
        <strain evidence="3">FW57</strain>
    </source>
</reference>